<dbReference type="AlphaFoldDB" id="A0A1J4KSY3"/>
<dbReference type="InterPro" id="IPR006083">
    <property type="entry name" value="PRK/URK"/>
</dbReference>
<proteinExistence type="predicted"/>
<dbReference type="InterPro" id="IPR027417">
    <property type="entry name" value="P-loop_NTPase"/>
</dbReference>
<evidence type="ECO:0000313" key="3">
    <source>
        <dbReference type="Proteomes" id="UP000179807"/>
    </source>
</evidence>
<dbReference type="GeneID" id="94849378"/>
<comment type="caution">
    <text evidence="2">The sequence shown here is derived from an EMBL/GenBank/DDBJ whole genome shotgun (WGS) entry which is preliminary data.</text>
</comment>
<reference evidence="2" key="1">
    <citation type="submission" date="2016-10" db="EMBL/GenBank/DDBJ databases">
        <authorList>
            <person name="Benchimol M."/>
            <person name="Almeida L.G."/>
            <person name="Vasconcelos A.T."/>
            <person name="Perreira-Neves A."/>
            <person name="Rosa I.A."/>
            <person name="Tasca T."/>
            <person name="Bogo M.R."/>
            <person name="de Souza W."/>
        </authorList>
    </citation>
    <scope>NUCLEOTIDE SEQUENCE [LARGE SCALE GENOMIC DNA]</scope>
    <source>
        <strain evidence="2">K</strain>
    </source>
</reference>
<dbReference type="Pfam" id="PF00485">
    <property type="entry name" value="PRK"/>
    <property type="match status" value="1"/>
</dbReference>
<dbReference type="InterPro" id="IPR018163">
    <property type="entry name" value="Thr/Ala-tRNA-synth_IIc_edit"/>
</dbReference>
<dbReference type="GO" id="GO:0005524">
    <property type="term" value="F:ATP binding"/>
    <property type="evidence" value="ECO:0007669"/>
    <property type="project" value="InterPro"/>
</dbReference>
<accession>A0A1J4KSY3</accession>
<evidence type="ECO:0000313" key="2">
    <source>
        <dbReference type="EMBL" id="OHT13992.1"/>
    </source>
</evidence>
<dbReference type="PANTHER" id="PTHR10285">
    <property type="entry name" value="URIDINE KINASE"/>
    <property type="match status" value="1"/>
</dbReference>
<dbReference type="Proteomes" id="UP000179807">
    <property type="component" value="Unassembled WGS sequence"/>
</dbReference>
<dbReference type="SUPFAM" id="SSF55186">
    <property type="entry name" value="ThrRS/AlaRS common domain"/>
    <property type="match status" value="1"/>
</dbReference>
<dbReference type="GO" id="GO:0016301">
    <property type="term" value="F:kinase activity"/>
    <property type="evidence" value="ECO:0007669"/>
    <property type="project" value="UniProtKB-KW"/>
</dbReference>
<gene>
    <name evidence="2" type="ORF">TRFO_43195</name>
</gene>
<organism evidence="2 3">
    <name type="scientific">Tritrichomonas foetus</name>
    <dbReference type="NCBI Taxonomy" id="1144522"/>
    <lineage>
        <taxon>Eukaryota</taxon>
        <taxon>Metamonada</taxon>
        <taxon>Parabasalia</taxon>
        <taxon>Tritrichomonadida</taxon>
        <taxon>Tritrichomonadidae</taxon>
        <taxon>Tritrichomonas</taxon>
    </lineage>
</organism>
<dbReference type="OrthoDB" id="2195084at2759"/>
<dbReference type="VEuPathDB" id="TrichDB:TRFO_43195"/>
<dbReference type="Gene3D" id="3.40.50.300">
    <property type="entry name" value="P-loop containing nucleotide triphosphate hydrolases"/>
    <property type="match status" value="1"/>
</dbReference>
<evidence type="ECO:0000259" key="1">
    <source>
        <dbReference type="Pfam" id="PF00485"/>
    </source>
</evidence>
<name>A0A1J4KSY3_9EUKA</name>
<protein>
    <submittedName>
        <fullName evidence="2">Phosphoribulokinase</fullName>
    </submittedName>
</protein>
<dbReference type="RefSeq" id="XP_068367128.1">
    <property type="nucleotide sequence ID" value="XM_068514674.1"/>
</dbReference>
<dbReference type="CDD" id="cd02028">
    <property type="entry name" value="UMPK_like"/>
    <property type="match status" value="1"/>
</dbReference>
<dbReference type="Gene3D" id="3.30.980.10">
    <property type="entry name" value="Threonyl-trna Synthetase, Chain A, domain 2"/>
    <property type="match status" value="1"/>
</dbReference>
<dbReference type="EMBL" id="MLAK01000438">
    <property type="protein sequence ID" value="OHT13992.1"/>
    <property type="molecule type" value="Genomic_DNA"/>
</dbReference>
<keyword evidence="3" id="KW-1185">Reference proteome</keyword>
<sequence length="540" mass="62416">MHIWPCFLGYLRYIRPNSISNNSKNISVEIIIFDFIMNKRSTETRQQLISEHDTLSFLIWAQYSKLFNRLLKLEHAYCGALYYTDLSGHEITEDMVAQLEKSIRNILTTDTPIEIVQKKKSEMIEYFAKKGMADKVGVLKTIVSNTIDCIQCGNHIDYILEPHSVDKTRLQIFSLKKYLNGFVVTFPSLTNLTEASEWKEPKLLQQMISSYSDFIRSTGIDTVSKLNEIIFKNKFEKLKVISEYLHDKQIADIARRLCDNFEHKRVITIAGPSSSNKTTFAKRLELALAACGHKTLVIEMDDYFVDEKDSPLDEDGNMDWESVDCINILVLAERVNALVRGETVKRRKFDWVRCISVDSDEEMTLKPGHFLIMEGIHGLNPKLLNALGQDNVTPIYVQPTTPINIDHNHRFPCSDYRMIRRFIRDHNFRNFPSRSTIDIWSRVRYGEMVNIFPYQENAEYFFNSALIYELPVLTMQGRLLLAEASVPTDKEDAQSPSTIALNNEIIRLNNLMNLFYPIPLDVVHKTSCIREFLGGSDLKY</sequence>
<dbReference type="SUPFAM" id="SSF52540">
    <property type="entry name" value="P-loop containing nucleoside triphosphate hydrolases"/>
    <property type="match status" value="1"/>
</dbReference>
<feature type="domain" description="Phosphoribulokinase/uridine kinase" evidence="1">
    <location>
        <begin position="266"/>
        <end position="383"/>
    </location>
</feature>